<comment type="caution">
    <text evidence="1">The sequence shown here is derived from an EMBL/GenBank/DDBJ whole genome shotgun (WGS) entry which is preliminary data.</text>
</comment>
<sequence length="154" mass="17144">MDTNSNEGDESGHLSGKPFFDVILSKSHLHPLYALYFPSEINKVLPPTEVATAVLTNKDRKWNVEHRMTGSRGRFDRASWREFVVDNRLKEGDGLVFEVMECTVDKLEFKVHILRDETPPEIAERLGVSGRRGGGGRCNDGGGSSGQDCVIIIK</sequence>
<protein>
    <submittedName>
        <fullName evidence="1">Uncharacterized protein</fullName>
    </submittedName>
</protein>
<keyword evidence="2" id="KW-1185">Reference proteome</keyword>
<name>A0ACB9R2I0_9MYRT</name>
<organism evidence="1 2">
    <name type="scientific">Melastoma candidum</name>
    <dbReference type="NCBI Taxonomy" id="119954"/>
    <lineage>
        <taxon>Eukaryota</taxon>
        <taxon>Viridiplantae</taxon>
        <taxon>Streptophyta</taxon>
        <taxon>Embryophyta</taxon>
        <taxon>Tracheophyta</taxon>
        <taxon>Spermatophyta</taxon>
        <taxon>Magnoliopsida</taxon>
        <taxon>eudicotyledons</taxon>
        <taxon>Gunneridae</taxon>
        <taxon>Pentapetalae</taxon>
        <taxon>rosids</taxon>
        <taxon>malvids</taxon>
        <taxon>Myrtales</taxon>
        <taxon>Melastomataceae</taxon>
        <taxon>Melastomatoideae</taxon>
        <taxon>Melastomateae</taxon>
        <taxon>Melastoma</taxon>
    </lineage>
</organism>
<evidence type="ECO:0000313" key="1">
    <source>
        <dbReference type="EMBL" id="KAI4371869.1"/>
    </source>
</evidence>
<dbReference type="Proteomes" id="UP001057402">
    <property type="component" value="Chromosome 4"/>
</dbReference>
<proteinExistence type="predicted"/>
<dbReference type="EMBL" id="CM042883">
    <property type="protein sequence ID" value="KAI4371869.1"/>
    <property type="molecule type" value="Genomic_DNA"/>
</dbReference>
<reference evidence="2" key="1">
    <citation type="journal article" date="2023" name="Front. Plant Sci.">
        <title>Chromosomal-level genome assembly of Melastoma candidum provides insights into trichome evolution.</title>
        <authorList>
            <person name="Zhong Y."/>
            <person name="Wu W."/>
            <person name="Sun C."/>
            <person name="Zou P."/>
            <person name="Liu Y."/>
            <person name="Dai S."/>
            <person name="Zhou R."/>
        </authorList>
    </citation>
    <scope>NUCLEOTIDE SEQUENCE [LARGE SCALE GENOMIC DNA]</scope>
</reference>
<gene>
    <name evidence="1" type="ORF">MLD38_010169</name>
</gene>
<evidence type="ECO:0000313" key="2">
    <source>
        <dbReference type="Proteomes" id="UP001057402"/>
    </source>
</evidence>
<accession>A0ACB9R2I0</accession>